<sequence length="178" mass="19535">MKIIKVSLLGIFFISLISCSKDDESKGEISGSLIGQWNLTEFEYSGYSETKVDGMSMRADYAGIAENIDASMTFHENGTFESEGVYDVILTGEGMTLPYRDISYESSGNYVVSGNRIDITNFEGTSTPGAYEVASEKEMIIVELTDSRLVLDVSENTTITEEDGEALISISGQYVFSR</sequence>
<evidence type="ECO:0000313" key="3">
    <source>
        <dbReference type="Proteomes" id="UP000199448"/>
    </source>
</evidence>
<evidence type="ECO:0000313" key="2">
    <source>
        <dbReference type="EMBL" id="SEE86259.1"/>
    </source>
</evidence>
<keyword evidence="3" id="KW-1185">Reference proteome</keyword>
<dbReference type="STRING" id="390640.SAMN04488034_102637"/>
<organism evidence="2 3">
    <name type="scientific">Salinimicrobium catena</name>
    <dbReference type="NCBI Taxonomy" id="390640"/>
    <lineage>
        <taxon>Bacteria</taxon>
        <taxon>Pseudomonadati</taxon>
        <taxon>Bacteroidota</taxon>
        <taxon>Flavobacteriia</taxon>
        <taxon>Flavobacteriales</taxon>
        <taxon>Flavobacteriaceae</taxon>
        <taxon>Salinimicrobium</taxon>
    </lineage>
</organism>
<dbReference type="AlphaFoldDB" id="A0A1H5M9T8"/>
<evidence type="ECO:0000259" key="1">
    <source>
        <dbReference type="Pfam" id="PF13648"/>
    </source>
</evidence>
<proteinExistence type="predicted"/>
<dbReference type="Proteomes" id="UP000199448">
    <property type="component" value="Unassembled WGS sequence"/>
</dbReference>
<dbReference type="PROSITE" id="PS51257">
    <property type="entry name" value="PROKAR_LIPOPROTEIN"/>
    <property type="match status" value="1"/>
</dbReference>
<dbReference type="EMBL" id="FNUG01000002">
    <property type="protein sequence ID" value="SEE86259.1"/>
    <property type="molecule type" value="Genomic_DNA"/>
</dbReference>
<dbReference type="InterPro" id="IPR024311">
    <property type="entry name" value="Lipocalin-like"/>
</dbReference>
<dbReference type="Pfam" id="PF13648">
    <property type="entry name" value="Lipocalin_4"/>
    <property type="match status" value="1"/>
</dbReference>
<protein>
    <submittedName>
        <fullName evidence="2">Lipocalin-like domain-containing protein</fullName>
    </submittedName>
</protein>
<reference evidence="2 3" key="1">
    <citation type="submission" date="2016-10" db="EMBL/GenBank/DDBJ databases">
        <authorList>
            <person name="de Groot N.N."/>
        </authorList>
    </citation>
    <scope>NUCLEOTIDE SEQUENCE [LARGE SCALE GENOMIC DNA]</scope>
    <source>
        <strain evidence="2 3">DSM 23553</strain>
    </source>
</reference>
<gene>
    <name evidence="2" type="ORF">SAMN04488034_102637</name>
</gene>
<accession>A0A1H5M9T8</accession>
<dbReference type="RefSeq" id="WP_093112923.1">
    <property type="nucleotide sequence ID" value="NZ_FNGG01000002.1"/>
</dbReference>
<name>A0A1H5M9T8_9FLAO</name>
<dbReference type="OrthoDB" id="1435261at2"/>
<feature type="domain" description="Lipocalin-like" evidence="1">
    <location>
        <begin position="33"/>
        <end position="151"/>
    </location>
</feature>